<protein>
    <submittedName>
        <fullName evidence="2">2OG-Fe(II) oxygenase superfamily protein</fullName>
    </submittedName>
</protein>
<organism evidence="2">
    <name type="scientific">Pithovirus LCPAC103</name>
    <dbReference type="NCBI Taxonomy" id="2506588"/>
    <lineage>
        <taxon>Viruses</taxon>
        <taxon>Pithoviruses</taxon>
    </lineage>
</organism>
<reference evidence="2" key="1">
    <citation type="journal article" date="2019" name="MBio">
        <title>Virus Genomes from Deep Sea Sediments Expand the Ocean Megavirome and Support Independent Origins of Viral Gigantism.</title>
        <authorList>
            <person name="Backstrom D."/>
            <person name="Yutin N."/>
            <person name="Jorgensen S.L."/>
            <person name="Dharamshi J."/>
            <person name="Homa F."/>
            <person name="Zaremba-Niedwiedzka K."/>
            <person name="Spang A."/>
            <person name="Wolf Y.I."/>
            <person name="Koonin E.V."/>
            <person name="Ettema T.J."/>
        </authorList>
    </citation>
    <scope>NUCLEOTIDE SEQUENCE</scope>
</reference>
<dbReference type="GO" id="GO:0006631">
    <property type="term" value="P:fatty acid metabolic process"/>
    <property type="evidence" value="ECO:0007669"/>
    <property type="project" value="TreeGrafter"/>
</dbReference>
<evidence type="ECO:0000313" key="2">
    <source>
        <dbReference type="EMBL" id="QBK90325.1"/>
    </source>
</evidence>
<dbReference type="Gene3D" id="2.60.120.590">
    <property type="entry name" value="Alpha-ketoglutarate-dependent dioxygenase AlkB-like"/>
    <property type="match status" value="1"/>
</dbReference>
<name>A0A481Z479_9VIRU</name>
<dbReference type="SUPFAM" id="SSF51197">
    <property type="entry name" value="Clavaminate synthase-like"/>
    <property type="match status" value="1"/>
</dbReference>
<dbReference type="InterPro" id="IPR027450">
    <property type="entry name" value="AlkB-like"/>
</dbReference>
<dbReference type="InterPro" id="IPR005123">
    <property type="entry name" value="Oxoglu/Fe-dep_dioxygenase_dom"/>
</dbReference>
<gene>
    <name evidence="2" type="ORF">LCPAC103_00060</name>
</gene>
<dbReference type="PANTHER" id="PTHR21052">
    <property type="entry name" value="SPERMATOGENESIS ASSOCIATED 11-RELATED"/>
    <property type="match status" value="1"/>
</dbReference>
<dbReference type="PANTHER" id="PTHR21052:SF0">
    <property type="entry name" value="ALPHA-KETOGLUTARATE-DEPENDENT DIOXYGENASE ALKB HOMOLOG 7, MITOCHONDRIAL"/>
    <property type="match status" value="1"/>
</dbReference>
<proteinExistence type="predicted"/>
<dbReference type="PROSITE" id="PS51471">
    <property type="entry name" value="FE2OG_OXY"/>
    <property type="match status" value="1"/>
</dbReference>
<dbReference type="InterPro" id="IPR032870">
    <property type="entry name" value="ALKBH7-like"/>
</dbReference>
<sequence>MKLCCPDNRNKMETGISGLNYYHPVIPTELSTRLLHFLKITSDWVSVTDNPKSRRVIQYGFKYQYGGYNKSDTTISTIDMPDSIKELRDIAISLIGVDHLNQCIINEYKPGQGIGAHIDNKYYGDTICCFSLASGIEMEFTRADHKTVKLYVQAGSLYTMFDEARYQWRHQIRPRKSDRISETISIQRSTRISITFRQVPIS</sequence>
<dbReference type="InterPro" id="IPR037151">
    <property type="entry name" value="AlkB-like_sf"/>
</dbReference>
<accession>A0A481Z479</accession>
<dbReference type="Pfam" id="PF13532">
    <property type="entry name" value="2OG-FeII_Oxy_2"/>
    <property type="match status" value="1"/>
</dbReference>
<feature type="domain" description="Fe2OG dioxygenase" evidence="1">
    <location>
        <begin position="99"/>
        <end position="200"/>
    </location>
</feature>
<dbReference type="EMBL" id="MK500477">
    <property type="protein sequence ID" value="QBK90325.1"/>
    <property type="molecule type" value="Genomic_DNA"/>
</dbReference>
<dbReference type="GO" id="GO:0006974">
    <property type="term" value="P:DNA damage response"/>
    <property type="evidence" value="ECO:0007669"/>
    <property type="project" value="InterPro"/>
</dbReference>
<evidence type="ECO:0000259" key="1">
    <source>
        <dbReference type="PROSITE" id="PS51471"/>
    </source>
</evidence>